<dbReference type="InterPro" id="IPR016650">
    <property type="entry name" value="eIF3e"/>
</dbReference>
<dbReference type="Gene3D" id="2.60.40.790">
    <property type="match status" value="1"/>
</dbReference>
<feature type="region of interest" description="Disordered" evidence="5">
    <location>
        <begin position="390"/>
        <end position="410"/>
    </location>
</feature>
<dbReference type="Pfam" id="PF21357">
    <property type="entry name" value="EIF3E_C"/>
    <property type="match status" value="1"/>
</dbReference>
<keyword evidence="9" id="KW-1185">Reference proteome</keyword>
<dbReference type="GO" id="GO:0005634">
    <property type="term" value="C:nucleus"/>
    <property type="evidence" value="ECO:0007669"/>
    <property type="project" value="UniProtKB-SubCell"/>
</dbReference>
<dbReference type="Proteomes" id="UP000261640">
    <property type="component" value="Unplaced"/>
</dbReference>
<feature type="domain" description="CS" evidence="7">
    <location>
        <begin position="275"/>
        <end position="364"/>
    </location>
</feature>
<comment type="subcellular location">
    <subcellularLocation>
        <location evidence="4">Cytoplasm</location>
    </subcellularLocation>
    <subcellularLocation>
        <location evidence="4">Nucleus</location>
    </subcellularLocation>
</comment>
<dbReference type="InterPro" id="IPR000717">
    <property type="entry name" value="PCI_dom"/>
</dbReference>
<feature type="domain" description="PCI" evidence="6">
    <location>
        <begin position="733"/>
        <end position="910"/>
    </location>
</feature>
<dbReference type="CDD" id="cd21378">
    <property type="entry name" value="eIF3E"/>
    <property type="match status" value="1"/>
</dbReference>
<comment type="similarity">
    <text evidence="4">Belongs to the eIF-3 subunit E family.</text>
</comment>
<dbReference type="PANTHER" id="PTHR10317">
    <property type="entry name" value="EUKARYOTIC TRANSLATION INITIATION FACTOR 3 SUBUNIT E"/>
    <property type="match status" value="1"/>
</dbReference>
<dbReference type="SMART" id="SM00088">
    <property type="entry name" value="PINT"/>
    <property type="match status" value="1"/>
</dbReference>
<evidence type="ECO:0000313" key="9">
    <source>
        <dbReference type="Proteomes" id="UP000261640"/>
    </source>
</evidence>
<keyword evidence="2 4" id="KW-0396">Initiation factor</keyword>
<dbReference type="SUPFAM" id="SSF46785">
    <property type="entry name" value="Winged helix' DNA-binding domain"/>
    <property type="match status" value="1"/>
</dbReference>
<dbReference type="PROSITE" id="PS51203">
    <property type="entry name" value="CS"/>
    <property type="match status" value="1"/>
</dbReference>
<evidence type="ECO:0000256" key="1">
    <source>
        <dbReference type="ARBA" id="ARBA00022490"/>
    </source>
</evidence>
<reference evidence="8" key="1">
    <citation type="submission" date="2025-08" db="UniProtKB">
        <authorList>
            <consortium name="Ensembl"/>
        </authorList>
    </citation>
    <scope>IDENTIFICATION</scope>
</reference>
<dbReference type="GO" id="GO:0033290">
    <property type="term" value="C:eukaryotic 48S preinitiation complex"/>
    <property type="evidence" value="ECO:0007669"/>
    <property type="project" value="UniProtKB-UniRule"/>
</dbReference>
<keyword evidence="3 4" id="KW-0648">Protein biosynthesis</keyword>
<organism evidence="8 9">
    <name type="scientific">Mastacembelus armatus</name>
    <name type="common">zig-zag eel</name>
    <dbReference type="NCBI Taxonomy" id="205130"/>
    <lineage>
        <taxon>Eukaryota</taxon>
        <taxon>Metazoa</taxon>
        <taxon>Chordata</taxon>
        <taxon>Craniata</taxon>
        <taxon>Vertebrata</taxon>
        <taxon>Euteleostomi</taxon>
        <taxon>Actinopterygii</taxon>
        <taxon>Neopterygii</taxon>
        <taxon>Teleostei</taxon>
        <taxon>Neoteleostei</taxon>
        <taxon>Acanthomorphata</taxon>
        <taxon>Anabantaria</taxon>
        <taxon>Synbranchiformes</taxon>
        <taxon>Mastacembelidae</taxon>
        <taxon>Mastacembelus</taxon>
    </lineage>
</organism>
<dbReference type="Pfam" id="PF04969">
    <property type="entry name" value="CS"/>
    <property type="match status" value="1"/>
</dbReference>
<dbReference type="GO" id="GO:0071540">
    <property type="term" value="C:eukaryotic translation initiation factor 3 complex, eIF3e"/>
    <property type="evidence" value="ECO:0007669"/>
    <property type="project" value="UniProtKB-UniRule"/>
</dbReference>
<dbReference type="InterPro" id="IPR008978">
    <property type="entry name" value="HSP20-like_chaperone"/>
</dbReference>
<comment type="subunit">
    <text evidence="4">Component of the eukaryotic translation initiation factor 3 (eIF-3) complex, which is composed of 13 subunits: EIF3A, EIF3B, EIF3C, EIF3D, EIF3E, EIF3F, EIF3G, EIF3H, EIF3I, EIF3J, EIF3K, EIF3L and EIF3M.</text>
</comment>
<dbReference type="InParanoid" id="A0A7N8X3B8"/>
<dbReference type="Pfam" id="PF09440">
    <property type="entry name" value="eIF3_N"/>
    <property type="match status" value="1"/>
</dbReference>
<dbReference type="GO" id="GO:0001732">
    <property type="term" value="P:formation of cytoplasmic translation initiation complex"/>
    <property type="evidence" value="ECO:0007669"/>
    <property type="project" value="UniProtKB-UniRule"/>
</dbReference>
<evidence type="ECO:0000256" key="2">
    <source>
        <dbReference type="ARBA" id="ARBA00022540"/>
    </source>
</evidence>
<gene>
    <name evidence="4" type="primary">EIF3E</name>
    <name evidence="4" type="synonym">EIF3S6</name>
</gene>
<dbReference type="AlphaFoldDB" id="A0A7N8X3B8"/>
<evidence type="ECO:0000313" key="8">
    <source>
        <dbReference type="Ensembl" id="ENSMAMP00000043284.1"/>
    </source>
</evidence>
<sequence length="957" mass="109988">MAASNYSLKVNRDLLDPNFESYRLSLDPIPTYNVELDAAVEEVKLKDTQYTLEHMRAFGMYNYLHLDPWYEDSVLFVDCKGRVLSLTITLDTALGKPREVFHLPAECSQREDSLCASLSLTSATWAALSDGTGRLYLLRTGKRGDSSHMKWEALFSADLGEPFIIFHSVSHVQAGVHTMEVLLLRILKDPEETKGSGYSVSLEWITVANAAGQAQEKKYEVKKKRVLRGKSVPHYAAVEPQGKGLMVASEKPFVFTDVDGRPVEQPDPEPMEVEKADPIYFWQQTAEDITVCVRVPEGVTKEEVQFRLTANDISIGVQSFPPLLEGQLYTSVDPEASAWIFKNDKSLEVTLQKRSEGPMWPELVLGDRRGEYVMSDEQAALIHERLTHLTSEDLNGNPDRDKPPCNSQELEDCDGFPEDSSSLTHFDGESLRPTQVVNLGSHQYLFTVDVNPSEMPCLCLRHDVDALVWQPRPDQPSNMWEHVATFNALGYVQASKRDKKFATCAPNFSYASLCECLRRAFIYRQPAPVETVLFNRKQGRQIYNEKELLQGKLDLLSDTNMVDFAMDVYKNLYPDKEIPHSLREKRSTVVAQLKQLQSETEPIVKMFEDPETTRQMQSTRDGRMLFDYLSEKHNFRQEYLDTLYRYAKFQYECGNYSGAAEYLYFFRVLVPSTDRNALSSLWGKLASEILMQNWEAAMEDLTRLRETIDNNSVSSPLQSLQQRTWLIHWSLFVFFNHPKGRDNIIELFLYQPQYLNAIQTMCPHILRYLTTAVITNKDVRKRRQVLKDLVKVIQQESYTYKDPITEFVECLYVNFDFDSAQKKLRECESVLVNDFFLVACLEDFIENARLFIFETFCRIHQCISISMLADKLNMTPEEAERWIVNLIRNARLDAKIDSKLGHVVMGNNAVSPYQQVIEKTKSLSFRSQMLAMNIEKRLAHSNRNETPNWAAQDSGFY</sequence>
<keyword evidence="1 4" id="KW-0963">Cytoplasm</keyword>
<protein>
    <recommendedName>
        <fullName evidence="4">Eukaryotic translation initiation factor 3 subunit E</fullName>
        <shortName evidence="4">eIF3e</shortName>
    </recommendedName>
    <alternativeName>
        <fullName evidence="4">Eukaryotic translation initiation factor 3 subunit 6</fullName>
    </alternativeName>
</protein>
<evidence type="ECO:0000259" key="6">
    <source>
        <dbReference type="PROSITE" id="PS50250"/>
    </source>
</evidence>
<dbReference type="GeneTree" id="ENSGT00390000002661"/>
<evidence type="ECO:0000256" key="5">
    <source>
        <dbReference type="SAM" id="MobiDB-lite"/>
    </source>
</evidence>
<evidence type="ECO:0000256" key="3">
    <source>
        <dbReference type="ARBA" id="ARBA00022917"/>
    </source>
</evidence>
<dbReference type="InterPro" id="IPR007052">
    <property type="entry name" value="CS_dom"/>
</dbReference>
<dbReference type="InterPro" id="IPR019010">
    <property type="entry name" value="eIF3e_N"/>
</dbReference>
<comment type="function">
    <text evidence="4">Component of the eukaryotic translation initiation factor 3 (eIF-3) complex, which is involved in protein synthesis of a specialized repertoire of mRNAs and, together with other initiation factors, stimulates binding of mRNA and methionyl-tRNAi to the 40S ribosome. The eIF-3 complex specifically targets and initiates translation of a subset of mRNAs involved in cell proliferation.</text>
</comment>
<proteinExistence type="inferred from homology"/>
<dbReference type="HAMAP" id="MF_03004">
    <property type="entry name" value="eIF3e"/>
    <property type="match status" value="1"/>
</dbReference>
<evidence type="ECO:0000259" key="7">
    <source>
        <dbReference type="PROSITE" id="PS51203"/>
    </source>
</evidence>
<dbReference type="SUPFAM" id="SSF49764">
    <property type="entry name" value="HSP20-like chaperones"/>
    <property type="match status" value="1"/>
</dbReference>
<evidence type="ECO:0000256" key="4">
    <source>
        <dbReference type="HAMAP-Rule" id="MF_03004"/>
    </source>
</evidence>
<name>A0A7N8X3B8_9TELE</name>
<dbReference type="InterPro" id="IPR036390">
    <property type="entry name" value="WH_DNA-bd_sf"/>
</dbReference>
<dbReference type="PROSITE" id="PS50250">
    <property type="entry name" value="PCI"/>
    <property type="match status" value="1"/>
</dbReference>
<accession>A0A7N8X3B8</accession>
<dbReference type="Ensembl" id="ENSMAMT00000047596.1">
    <property type="protein sequence ID" value="ENSMAMP00000043284.1"/>
    <property type="gene ID" value="ENSMAMG00000006687.2"/>
</dbReference>
<keyword evidence="4" id="KW-0539">Nucleus</keyword>
<reference evidence="8" key="2">
    <citation type="submission" date="2025-09" db="UniProtKB">
        <authorList>
            <consortium name="Ensembl"/>
        </authorList>
    </citation>
    <scope>IDENTIFICATION</scope>
</reference>
<dbReference type="Pfam" id="PF01399">
    <property type="entry name" value="PCI"/>
    <property type="match status" value="1"/>
</dbReference>
<dbReference type="SMART" id="SM01186">
    <property type="entry name" value="eIF3_N"/>
    <property type="match status" value="1"/>
</dbReference>
<dbReference type="GO" id="GO:0016282">
    <property type="term" value="C:eukaryotic 43S preinitiation complex"/>
    <property type="evidence" value="ECO:0007669"/>
    <property type="project" value="UniProtKB-UniRule"/>
</dbReference>
<dbReference type="FunCoup" id="A0A7N8X3B8">
    <property type="interactions" value="1139"/>
</dbReference>
<dbReference type="GO" id="GO:0003743">
    <property type="term" value="F:translation initiation factor activity"/>
    <property type="evidence" value="ECO:0007669"/>
    <property type="project" value="UniProtKB-UniRule"/>
</dbReference>